<keyword evidence="3" id="KW-0808">Transferase</keyword>
<gene>
    <name evidence="3" type="ORF">Tci_053287</name>
</gene>
<evidence type="ECO:0000256" key="1">
    <source>
        <dbReference type="SAM" id="Coils"/>
    </source>
</evidence>
<keyword evidence="3" id="KW-0548">Nucleotidyltransferase</keyword>
<accession>A0A6L2N6U5</accession>
<keyword evidence="1" id="KW-0175">Coiled coil</keyword>
<dbReference type="EMBL" id="BKCJ010008254">
    <property type="protein sequence ID" value="GEU81309.1"/>
    <property type="molecule type" value="Genomic_DNA"/>
</dbReference>
<protein>
    <submittedName>
        <fullName evidence="3">Reverse transcriptase domain-containing protein</fullName>
    </submittedName>
</protein>
<feature type="coiled-coil region" evidence="1">
    <location>
        <begin position="12"/>
        <end position="39"/>
    </location>
</feature>
<dbReference type="AlphaFoldDB" id="A0A6L2N6U5"/>
<organism evidence="3">
    <name type="scientific">Tanacetum cinerariifolium</name>
    <name type="common">Dalmatian daisy</name>
    <name type="synonym">Chrysanthemum cinerariifolium</name>
    <dbReference type="NCBI Taxonomy" id="118510"/>
    <lineage>
        <taxon>Eukaryota</taxon>
        <taxon>Viridiplantae</taxon>
        <taxon>Streptophyta</taxon>
        <taxon>Embryophyta</taxon>
        <taxon>Tracheophyta</taxon>
        <taxon>Spermatophyta</taxon>
        <taxon>Magnoliopsida</taxon>
        <taxon>eudicotyledons</taxon>
        <taxon>Gunneridae</taxon>
        <taxon>Pentapetalae</taxon>
        <taxon>asterids</taxon>
        <taxon>campanulids</taxon>
        <taxon>Asterales</taxon>
        <taxon>Asteraceae</taxon>
        <taxon>Asteroideae</taxon>
        <taxon>Anthemideae</taxon>
        <taxon>Anthemidinae</taxon>
        <taxon>Tanacetum</taxon>
    </lineage>
</organism>
<proteinExistence type="predicted"/>
<comment type="caution">
    <text evidence="3">The sequence shown here is derived from an EMBL/GenBank/DDBJ whole genome shotgun (WGS) entry which is preliminary data.</text>
</comment>
<sequence length="218" mass="25335">MSPRRLKKKAVKRLVEKRMAKAIEEYEKTRANLDNAEKGVVGLRRWIEKVEQPFEICKCAEEDKVMFAASTFEGRALTWWNENPTTLHEAINMARELVELAVQGKAARVSESNKRKWEDQQWNNHHQQQNQRQETAKAYVVAPAKGRGYYGNLPWCNKCKAHHQPGLCPPRCSKCYKLSHEEEDCQTRIPELEAFRCIIYQLNSGDQSSLREIDCEIS</sequence>
<name>A0A6L2N6U5_TANCI</name>
<reference evidence="3" key="1">
    <citation type="journal article" date="2019" name="Sci. Rep.">
        <title>Draft genome of Tanacetum cinerariifolium, the natural source of mosquito coil.</title>
        <authorList>
            <person name="Yamashiro T."/>
            <person name="Shiraishi A."/>
            <person name="Satake H."/>
            <person name="Nakayama K."/>
        </authorList>
    </citation>
    <scope>NUCLEOTIDE SEQUENCE</scope>
</reference>
<feature type="compositionally biased region" description="Low complexity" evidence="2">
    <location>
        <begin position="120"/>
        <end position="133"/>
    </location>
</feature>
<keyword evidence="3" id="KW-0695">RNA-directed DNA polymerase</keyword>
<dbReference type="GO" id="GO:0003964">
    <property type="term" value="F:RNA-directed DNA polymerase activity"/>
    <property type="evidence" value="ECO:0007669"/>
    <property type="project" value="UniProtKB-KW"/>
</dbReference>
<feature type="region of interest" description="Disordered" evidence="2">
    <location>
        <begin position="112"/>
        <end position="133"/>
    </location>
</feature>
<evidence type="ECO:0000256" key="2">
    <source>
        <dbReference type="SAM" id="MobiDB-lite"/>
    </source>
</evidence>
<evidence type="ECO:0000313" key="3">
    <source>
        <dbReference type="EMBL" id="GEU81309.1"/>
    </source>
</evidence>